<dbReference type="Pfam" id="PF01285">
    <property type="entry name" value="TEA"/>
    <property type="match status" value="1"/>
</dbReference>
<keyword evidence="3" id="KW-0805">Transcription regulation</keyword>
<evidence type="ECO:0000256" key="1">
    <source>
        <dbReference type="ARBA" id="ARBA00004123"/>
    </source>
</evidence>
<dbReference type="PROSITE" id="PS51088">
    <property type="entry name" value="TEA_2"/>
    <property type="match status" value="1"/>
</dbReference>
<dbReference type="PANTHER" id="PTHR11834">
    <property type="entry name" value="TRANSCRIPTIONAL ENHANCER FACTOR TEF RELATED"/>
    <property type="match status" value="1"/>
</dbReference>
<organism evidence="9 10">
    <name type="scientific">Sungouiella intermedia</name>
    <dbReference type="NCBI Taxonomy" id="45354"/>
    <lineage>
        <taxon>Eukaryota</taxon>
        <taxon>Fungi</taxon>
        <taxon>Dikarya</taxon>
        <taxon>Ascomycota</taxon>
        <taxon>Saccharomycotina</taxon>
        <taxon>Pichiomycetes</taxon>
        <taxon>Metschnikowiaceae</taxon>
        <taxon>Sungouiella</taxon>
    </lineage>
</organism>
<dbReference type="PRINTS" id="PR00065">
    <property type="entry name" value="TEADOMAIN"/>
</dbReference>
<feature type="region of interest" description="Disordered" evidence="7">
    <location>
        <begin position="235"/>
        <end position="260"/>
    </location>
</feature>
<feature type="region of interest" description="Disordered" evidence="7">
    <location>
        <begin position="74"/>
        <end position="121"/>
    </location>
</feature>
<evidence type="ECO:0000256" key="5">
    <source>
        <dbReference type="ARBA" id="ARBA00023242"/>
    </source>
</evidence>
<dbReference type="GO" id="GO:0000978">
    <property type="term" value="F:RNA polymerase II cis-regulatory region sequence-specific DNA binding"/>
    <property type="evidence" value="ECO:0007669"/>
    <property type="project" value="TreeGrafter"/>
</dbReference>
<dbReference type="PROSITE" id="PS00554">
    <property type="entry name" value="TEA_1"/>
    <property type="match status" value="1"/>
</dbReference>
<dbReference type="OrthoDB" id="10006572at2759"/>
<dbReference type="GO" id="GO:0000981">
    <property type="term" value="F:DNA-binding transcription factor activity, RNA polymerase II-specific"/>
    <property type="evidence" value="ECO:0007669"/>
    <property type="project" value="TreeGrafter"/>
</dbReference>
<evidence type="ECO:0000313" key="9">
    <source>
        <dbReference type="EMBL" id="SGZ55138.1"/>
    </source>
</evidence>
<evidence type="ECO:0000256" key="4">
    <source>
        <dbReference type="ARBA" id="ARBA00023163"/>
    </source>
</evidence>
<dbReference type="InterPro" id="IPR050937">
    <property type="entry name" value="TEC1_TEAD_TF"/>
</dbReference>
<sequence length="573" mass="63256">MSADAPSTTPLKRLPMIVDIAIDNNGKQMYQVHETSKLVRKEMPKSTKFSDSSIGSFDMCDDATPPIEKIMGTLLPSDSKQKSSSSDTSLPEIGRSDEGEYDDQDGTSDSSQFGSGGSASDNIWSKDVQNAFEEVLAIVPKNGLNKIKIGGRSCGRNELISDYILAKTGKFRTRKQVSSHIQVIKNMGLKTGLIQLINDGPTFASVDEIEENSRRFEEIFSKINLSKSLGMNSMMSSSSSASSKVPIGQTRRHSSATLGSAPKRRKLPECFVGVRNICFSIENLIMGSSPIYLSMQDDAPPTSLTVKENAAISNRFPGLEEFADTNVPIIHNMVRIHSPLQLPNNFNIETGLKTSYMLDFGAQVDQISSFTTVYSFGNEVLKVNEEDFQVNAYQPFLLKFWKCFFLQLLHQPASLDAAFKGITVKQIIYNRMPGPVHMVPKNKIRAVLIWEFAKVDDFKLAKSSTSRLFLPQSLANISLGDNSASYYAPLVNIPVTAQVADPLEYDPLFNREGSGSHFSGHGTELSFHNQSFVPMQGTQHPPGFLQSYSHPSANVNLGSVRVKEEIDYGTQFY</sequence>
<dbReference type="InterPro" id="IPR038096">
    <property type="entry name" value="TEA/ATTS_sf"/>
</dbReference>
<evidence type="ECO:0000256" key="3">
    <source>
        <dbReference type="ARBA" id="ARBA00023015"/>
    </source>
</evidence>
<proteinExistence type="inferred from homology"/>
<evidence type="ECO:0000259" key="8">
    <source>
        <dbReference type="PROSITE" id="PS51088"/>
    </source>
</evidence>
<dbReference type="GO" id="GO:0005667">
    <property type="term" value="C:transcription regulator complex"/>
    <property type="evidence" value="ECO:0007669"/>
    <property type="project" value="TreeGrafter"/>
</dbReference>
<keyword evidence="4" id="KW-0804">Transcription</keyword>
<dbReference type="SMART" id="SM00426">
    <property type="entry name" value="TEA"/>
    <property type="match status" value="1"/>
</dbReference>
<keyword evidence="10" id="KW-1185">Reference proteome</keyword>
<dbReference type="STRING" id="45354.A0A1L0BXM8"/>
<evidence type="ECO:0000313" key="10">
    <source>
        <dbReference type="Proteomes" id="UP000182334"/>
    </source>
</evidence>
<evidence type="ECO:0000256" key="6">
    <source>
        <dbReference type="PROSITE-ProRule" id="PRU00505"/>
    </source>
</evidence>
<accession>A0A1L0BXM8</accession>
<dbReference type="GO" id="GO:0005634">
    <property type="term" value="C:nucleus"/>
    <property type="evidence" value="ECO:0007669"/>
    <property type="project" value="UniProtKB-SubCell"/>
</dbReference>
<dbReference type="AlphaFoldDB" id="A0A1L0BXM8"/>
<gene>
    <name evidence="9" type="ORF">SAMEA4029010_CIC11G00000003355</name>
</gene>
<protein>
    <submittedName>
        <fullName evidence="9">CIC11C00000003355</fullName>
    </submittedName>
</protein>
<comment type="similarity">
    <text evidence="2">Belongs to the TEC1 family.</text>
</comment>
<dbReference type="Gene3D" id="6.10.20.40">
    <property type="entry name" value="TEA/ATTS domain"/>
    <property type="match status" value="1"/>
</dbReference>
<dbReference type="EMBL" id="LT635760">
    <property type="protein sequence ID" value="SGZ55138.1"/>
    <property type="molecule type" value="Genomic_DNA"/>
</dbReference>
<evidence type="ECO:0000256" key="2">
    <source>
        <dbReference type="ARBA" id="ARBA00008421"/>
    </source>
</evidence>
<evidence type="ECO:0000256" key="7">
    <source>
        <dbReference type="SAM" id="MobiDB-lite"/>
    </source>
</evidence>
<reference evidence="9 10" key="1">
    <citation type="submission" date="2016-10" db="EMBL/GenBank/DDBJ databases">
        <authorList>
            <person name="de Groot N.N."/>
        </authorList>
    </citation>
    <scope>NUCLEOTIDE SEQUENCE [LARGE SCALE GENOMIC DNA]</scope>
    <source>
        <strain evidence="9 10">CBS 141442</strain>
    </source>
</reference>
<feature type="domain" description="TEA" evidence="8">
    <location>
        <begin position="117"/>
        <end position="191"/>
    </location>
</feature>
<dbReference type="PANTHER" id="PTHR11834:SF0">
    <property type="entry name" value="PROTEIN SCALLOPED"/>
    <property type="match status" value="1"/>
</dbReference>
<name>A0A1L0BXM8_9ASCO</name>
<feature type="DNA-binding region" description="TEA" evidence="6">
    <location>
        <begin position="117"/>
        <end position="191"/>
    </location>
</feature>
<feature type="compositionally biased region" description="Polar residues" evidence="7">
    <location>
        <begin position="107"/>
        <end position="121"/>
    </location>
</feature>
<dbReference type="Proteomes" id="UP000182334">
    <property type="component" value="Chromosome V"/>
</dbReference>
<comment type="subcellular location">
    <subcellularLocation>
        <location evidence="1">Nucleus</location>
    </subcellularLocation>
</comment>
<keyword evidence="5" id="KW-0539">Nucleus</keyword>
<dbReference type="InterPro" id="IPR000818">
    <property type="entry name" value="TEA/ATTS_dom"/>
</dbReference>